<dbReference type="SMART" id="SM00034">
    <property type="entry name" value="CLECT"/>
    <property type="match status" value="2"/>
</dbReference>
<feature type="domain" description="C-type lectin" evidence="2">
    <location>
        <begin position="167"/>
        <end position="289"/>
    </location>
</feature>
<dbReference type="CDD" id="cd00037">
    <property type="entry name" value="CLECT"/>
    <property type="match status" value="2"/>
</dbReference>
<gene>
    <name evidence="4" type="primary">LOC111359360</name>
</gene>
<dbReference type="OrthoDB" id="7357196at2759"/>
<dbReference type="InterPro" id="IPR016187">
    <property type="entry name" value="CTDL_fold"/>
</dbReference>
<keyword evidence="1" id="KW-0732">Signal</keyword>
<evidence type="ECO:0000313" key="4">
    <source>
        <dbReference type="RefSeq" id="XP_022830648.1"/>
    </source>
</evidence>
<dbReference type="InterPro" id="IPR050111">
    <property type="entry name" value="C-type_lectin/snaclec_domain"/>
</dbReference>
<accession>A0A9J7EHK7</accession>
<evidence type="ECO:0000256" key="1">
    <source>
        <dbReference type="SAM" id="SignalP"/>
    </source>
</evidence>
<feature type="domain" description="C-type lectin" evidence="2">
    <location>
        <begin position="44"/>
        <end position="144"/>
    </location>
</feature>
<dbReference type="Gene3D" id="3.10.100.10">
    <property type="entry name" value="Mannose-Binding Protein A, subunit A"/>
    <property type="match status" value="2"/>
</dbReference>
<dbReference type="Pfam" id="PF00059">
    <property type="entry name" value="Lectin_C"/>
    <property type="match status" value="2"/>
</dbReference>
<feature type="signal peptide" evidence="1">
    <location>
        <begin position="1"/>
        <end position="22"/>
    </location>
</feature>
<keyword evidence="3" id="KW-1185">Reference proteome</keyword>
<dbReference type="KEGG" id="sliu:111359360"/>
<dbReference type="PROSITE" id="PS50041">
    <property type="entry name" value="C_TYPE_LECTIN_2"/>
    <property type="match status" value="2"/>
</dbReference>
<dbReference type="RefSeq" id="XP_022830648.1">
    <property type="nucleotide sequence ID" value="XM_022974880.1"/>
</dbReference>
<protein>
    <submittedName>
        <fullName evidence="4">C-type mannose receptor 2-like</fullName>
    </submittedName>
</protein>
<dbReference type="SUPFAM" id="SSF56436">
    <property type="entry name" value="C-type lectin-like"/>
    <property type="match status" value="2"/>
</dbReference>
<proteinExistence type="predicted"/>
<name>A0A9J7EHK7_SPOLT</name>
<dbReference type="PANTHER" id="PTHR22803">
    <property type="entry name" value="MANNOSE, PHOSPHOLIPASE, LECTIN RECEPTOR RELATED"/>
    <property type="match status" value="1"/>
</dbReference>
<dbReference type="InterPro" id="IPR001304">
    <property type="entry name" value="C-type_lectin-like"/>
</dbReference>
<evidence type="ECO:0000259" key="2">
    <source>
        <dbReference type="PROSITE" id="PS50041"/>
    </source>
</evidence>
<reference evidence="4" key="1">
    <citation type="submission" date="2025-08" db="UniProtKB">
        <authorList>
            <consortium name="RefSeq"/>
        </authorList>
    </citation>
    <scope>IDENTIFICATION</scope>
    <source>
        <strain evidence="4">Ishihara</strain>
        <tissue evidence="4">Whole body</tissue>
    </source>
</reference>
<evidence type="ECO:0000313" key="3">
    <source>
        <dbReference type="Proteomes" id="UP000301870"/>
    </source>
</evidence>
<dbReference type="AlphaFoldDB" id="A0A9J7EHK7"/>
<sequence>MLNIYLICLLCLFVLNLEHAQCKPDYLYNANANGWLKVHTIPATWEEAFLRCHYEGAVLASPLTKEMGKALLEQTLRKDLDQTIHLGTHDLNSKGDYFSVEGVPLDSLVLSWSKVKGTGDCLAMTRDGLAILTKCTEPRPYICYKKLDNLTMNTCGTFDDAYQFNEKTGSCYKTHLQKRTWSDAFKMCAAEGGYLLILNDATEAAIVKEMFPKRTGKDTDSDRFHVGLQAWGPERIWITIHGEGTENVFINWHPGQPDNFQGVQDRGAFMRMGNFDDHAINAMAMFVCEKDPNVKRFEELPGKLAVSEQF</sequence>
<feature type="chain" id="PRO_5039952035" evidence="1">
    <location>
        <begin position="23"/>
        <end position="310"/>
    </location>
</feature>
<dbReference type="Proteomes" id="UP000301870">
    <property type="component" value="Chromosome 29"/>
</dbReference>
<organism evidence="3 4">
    <name type="scientific">Spodoptera litura</name>
    <name type="common">Asian cotton leafworm</name>
    <dbReference type="NCBI Taxonomy" id="69820"/>
    <lineage>
        <taxon>Eukaryota</taxon>
        <taxon>Metazoa</taxon>
        <taxon>Ecdysozoa</taxon>
        <taxon>Arthropoda</taxon>
        <taxon>Hexapoda</taxon>
        <taxon>Insecta</taxon>
        <taxon>Pterygota</taxon>
        <taxon>Neoptera</taxon>
        <taxon>Endopterygota</taxon>
        <taxon>Lepidoptera</taxon>
        <taxon>Glossata</taxon>
        <taxon>Ditrysia</taxon>
        <taxon>Noctuoidea</taxon>
        <taxon>Noctuidae</taxon>
        <taxon>Amphipyrinae</taxon>
        <taxon>Spodoptera</taxon>
    </lineage>
</organism>
<dbReference type="GeneID" id="111359360"/>
<dbReference type="InterPro" id="IPR016186">
    <property type="entry name" value="C-type_lectin-like/link_sf"/>
</dbReference>